<organism evidence="8 9">
    <name type="scientific">Caminibacter mediatlanticus TB-2</name>
    <dbReference type="NCBI Taxonomy" id="391592"/>
    <lineage>
        <taxon>Bacteria</taxon>
        <taxon>Pseudomonadati</taxon>
        <taxon>Campylobacterota</taxon>
        <taxon>Epsilonproteobacteria</taxon>
        <taxon>Nautiliales</taxon>
        <taxon>Nautiliaceae</taxon>
        <taxon>Caminibacter</taxon>
    </lineage>
</organism>
<feature type="transmembrane region" description="Helical" evidence="7">
    <location>
        <begin position="6"/>
        <end position="27"/>
    </location>
</feature>
<dbReference type="PANTHER" id="PTHR34478">
    <property type="entry name" value="PROTEIN LEMA"/>
    <property type="match status" value="1"/>
</dbReference>
<evidence type="ECO:0000313" key="8">
    <source>
        <dbReference type="EMBL" id="QCT95318.1"/>
    </source>
</evidence>
<keyword evidence="9" id="KW-1185">Reference proteome</keyword>
<evidence type="ECO:0000256" key="4">
    <source>
        <dbReference type="ARBA" id="ARBA00022989"/>
    </source>
</evidence>
<dbReference type="Gene3D" id="1.20.1440.20">
    <property type="entry name" value="LemA-like domain"/>
    <property type="match status" value="1"/>
</dbReference>
<dbReference type="EMBL" id="CP040463">
    <property type="protein sequence ID" value="QCT95318.1"/>
    <property type="molecule type" value="Genomic_DNA"/>
</dbReference>
<protein>
    <submittedName>
        <fullName evidence="8">LemA family protein</fullName>
    </submittedName>
</protein>
<evidence type="ECO:0000256" key="5">
    <source>
        <dbReference type="ARBA" id="ARBA00023136"/>
    </source>
</evidence>
<dbReference type="SUPFAM" id="SSF140478">
    <property type="entry name" value="LemA-like"/>
    <property type="match status" value="1"/>
</dbReference>
<keyword evidence="4 7" id="KW-1133">Transmembrane helix</keyword>
<dbReference type="PANTHER" id="PTHR34478:SF1">
    <property type="entry name" value="PROTEIN LEMA"/>
    <property type="match status" value="1"/>
</dbReference>
<evidence type="ECO:0000256" key="2">
    <source>
        <dbReference type="ARBA" id="ARBA00008854"/>
    </source>
</evidence>
<comment type="subcellular location">
    <subcellularLocation>
        <location evidence="1">Membrane</location>
        <topology evidence="1">Single-pass membrane protein</topology>
    </subcellularLocation>
</comment>
<keyword evidence="6" id="KW-0175">Coiled coil</keyword>
<dbReference type="Proteomes" id="UP000306825">
    <property type="component" value="Chromosome"/>
</dbReference>
<evidence type="ECO:0000256" key="6">
    <source>
        <dbReference type="SAM" id="Coils"/>
    </source>
</evidence>
<accession>A0ABX5VAM5</accession>
<feature type="coiled-coil region" evidence="6">
    <location>
        <begin position="119"/>
        <end position="146"/>
    </location>
</feature>
<sequence>MEFIQNNWGWILLGFVIITIVLMYNSLIARKNMVENMFGSIDALLKQRYDMIPNLVASVREYMKHEREVLEEITKLRSAAINAKSDDEKIDIENRFESLLSKLMVNIENYPQLKANENFLKLQEALKDIEDRISAARRAYNQAVTDYNNAVEMFPANLIAKAFNFKRKKVFEIPESERENVNVGDLFRK</sequence>
<gene>
    <name evidence="8" type="ORF">FE773_08970</name>
</gene>
<comment type="similarity">
    <text evidence="2">Belongs to the LemA family.</text>
</comment>
<dbReference type="Pfam" id="PF04011">
    <property type="entry name" value="LemA"/>
    <property type="match status" value="1"/>
</dbReference>
<evidence type="ECO:0000313" key="9">
    <source>
        <dbReference type="Proteomes" id="UP000306825"/>
    </source>
</evidence>
<evidence type="ECO:0000256" key="1">
    <source>
        <dbReference type="ARBA" id="ARBA00004167"/>
    </source>
</evidence>
<proteinExistence type="inferred from homology"/>
<dbReference type="InterPro" id="IPR023353">
    <property type="entry name" value="LemA-like_dom_sf"/>
</dbReference>
<name>A0ABX5VAM5_9BACT</name>
<dbReference type="RefSeq" id="WP_138323874.1">
    <property type="nucleotide sequence ID" value="NZ_CP040463.1"/>
</dbReference>
<evidence type="ECO:0000256" key="3">
    <source>
        <dbReference type="ARBA" id="ARBA00022692"/>
    </source>
</evidence>
<keyword evidence="5 7" id="KW-0472">Membrane</keyword>
<reference evidence="8 9" key="1">
    <citation type="submission" date="2019-05" db="EMBL/GenBank/DDBJ databases">
        <title>A comparative analysis of the Nautiliaceae.</title>
        <authorList>
            <person name="Grosche A."/>
            <person name="Smedile F."/>
            <person name="Vetriani C."/>
        </authorList>
    </citation>
    <scope>NUCLEOTIDE SEQUENCE [LARGE SCALE GENOMIC DNA]</scope>
    <source>
        <strain evidence="8 9">TB-2</strain>
    </source>
</reference>
<evidence type="ECO:0000256" key="7">
    <source>
        <dbReference type="SAM" id="Phobius"/>
    </source>
</evidence>
<keyword evidence="3 7" id="KW-0812">Transmembrane</keyword>
<dbReference type="InterPro" id="IPR007156">
    <property type="entry name" value="MamQ_LemA"/>
</dbReference>